<keyword evidence="8" id="KW-1133">Transmembrane helix</keyword>
<dbReference type="STRING" id="48709.A0A1D2MEY6"/>
<evidence type="ECO:0000256" key="3">
    <source>
        <dbReference type="ARBA" id="ARBA00022448"/>
    </source>
</evidence>
<evidence type="ECO:0000313" key="10">
    <source>
        <dbReference type="EMBL" id="ODM91513.1"/>
    </source>
</evidence>
<feature type="domain" description="Neurotransmitter-gated ion-channel transmembrane" evidence="9">
    <location>
        <begin position="173"/>
        <end position="403"/>
    </location>
</feature>
<protein>
    <submittedName>
        <fullName evidence="10">Glycine receptor subunit beta-type 4</fullName>
    </submittedName>
</protein>
<feature type="compositionally biased region" description="Low complexity" evidence="7">
    <location>
        <begin position="1"/>
        <end position="18"/>
    </location>
</feature>
<dbReference type="EMBL" id="LJIJ01001526">
    <property type="protein sequence ID" value="ODM91513.1"/>
    <property type="molecule type" value="Genomic_DNA"/>
</dbReference>
<organism evidence="10 11">
    <name type="scientific">Orchesella cincta</name>
    <name type="common">Springtail</name>
    <name type="synonym">Podura cincta</name>
    <dbReference type="NCBI Taxonomy" id="48709"/>
    <lineage>
        <taxon>Eukaryota</taxon>
        <taxon>Metazoa</taxon>
        <taxon>Ecdysozoa</taxon>
        <taxon>Arthropoda</taxon>
        <taxon>Hexapoda</taxon>
        <taxon>Collembola</taxon>
        <taxon>Entomobryomorpha</taxon>
        <taxon>Entomobryoidea</taxon>
        <taxon>Orchesellidae</taxon>
        <taxon>Orchesellinae</taxon>
        <taxon>Orchesella</taxon>
    </lineage>
</organism>
<dbReference type="InterPro" id="IPR038050">
    <property type="entry name" value="Neuro_actylchol_rec"/>
</dbReference>
<keyword evidence="3" id="KW-0813">Transport</keyword>
<feature type="non-terminal residue" evidence="10">
    <location>
        <position position="1"/>
    </location>
</feature>
<dbReference type="InterPro" id="IPR006029">
    <property type="entry name" value="Neurotrans-gated_channel_TM"/>
</dbReference>
<evidence type="ECO:0000256" key="2">
    <source>
        <dbReference type="ARBA" id="ARBA00004236"/>
    </source>
</evidence>
<keyword evidence="10" id="KW-0675">Receptor</keyword>
<feature type="region of interest" description="Disordered" evidence="7">
    <location>
        <begin position="1"/>
        <end position="28"/>
    </location>
</feature>
<dbReference type="InterPro" id="IPR006201">
    <property type="entry name" value="Neur_channel"/>
</dbReference>
<dbReference type="InterPro" id="IPR036734">
    <property type="entry name" value="Neur_chan_lig-bd_sf"/>
</dbReference>
<keyword evidence="8" id="KW-0472">Membrane</keyword>
<evidence type="ECO:0000313" key="11">
    <source>
        <dbReference type="Proteomes" id="UP000094527"/>
    </source>
</evidence>
<comment type="subcellular location">
    <subcellularLocation>
        <location evidence="2">Cell membrane</location>
    </subcellularLocation>
    <subcellularLocation>
        <location evidence="1">Membrane</location>
        <topology evidence="1">Multi-pass membrane protein</topology>
    </subcellularLocation>
</comment>
<keyword evidence="11" id="KW-1185">Reference proteome</keyword>
<dbReference type="InterPro" id="IPR006028">
    <property type="entry name" value="GABAA/Glycine_rcpt"/>
</dbReference>
<keyword evidence="8" id="KW-0812">Transmembrane</keyword>
<dbReference type="CDD" id="cd19049">
    <property type="entry name" value="LGIC_TM_anion"/>
    <property type="match status" value="1"/>
</dbReference>
<evidence type="ECO:0000256" key="8">
    <source>
        <dbReference type="SAM" id="Phobius"/>
    </source>
</evidence>
<evidence type="ECO:0000259" key="9">
    <source>
        <dbReference type="Pfam" id="PF02932"/>
    </source>
</evidence>
<dbReference type="Gene3D" id="1.20.58.390">
    <property type="entry name" value="Neurotransmitter-gated ion-channel transmembrane domain"/>
    <property type="match status" value="1"/>
</dbReference>
<gene>
    <name evidence="10" type="ORF">Ocin01_15168</name>
</gene>
<dbReference type="Pfam" id="PF02932">
    <property type="entry name" value="Neur_chan_memb"/>
    <property type="match status" value="1"/>
</dbReference>
<dbReference type="GO" id="GO:0004888">
    <property type="term" value="F:transmembrane signaling receptor activity"/>
    <property type="evidence" value="ECO:0007669"/>
    <property type="project" value="InterPro"/>
</dbReference>
<sequence>PASTTATTIPPIPLETEPNQNHSRFPKFQKPKDFTKLKLDESELLGSRWAIEQESVISVSHAIEIVDATLVTQSQLSLKVEFHLRQTWVAEGLQFPQGLFKPDDPPNVYLTADENVLKKMWSPDSYISTSRESNKYPETVVSYSWTDARFYRPVQVYIKRLLQYELREPIQIFTPTTLVVVLSWFSFWLGLDAIPGRISLLVTCMLTLVTMHSGLKSSIPPVHYITMMDIWIIACMAFVFSAICEFVVVKYLDWRHKILQKAKERRFSLSNENYEALVNILLQGRIGIPVDKINSRNNAITTCNSLKDIPLTTQSQFAWGNIPPQQVVPEEMVKSVIVGTPNGLGTQDDQTIRNRMRTGSPQVDGKPTPEEVAKPKRNLWVSLDRLSRGIFPLLFLIFNCIYWPVLLQSSAVQQPTG</sequence>
<dbReference type="Gene3D" id="2.70.170.10">
    <property type="entry name" value="Neurotransmitter-gated ion-channel ligand-binding domain"/>
    <property type="match status" value="1"/>
</dbReference>
<evidence type="ECO:0000256" key="6">
    <source>
        <dbReference type="ARBA" id="ARBA00023303"/>
    </source>
</evidence>
<dbReference type="SUPFAM" id="SSF90112">
    <property type="entry name" value="Neurotransmitter-gated ion-channel transmembrane pore"/>
    <property type="match status" value="1"/>
</dbReference>
<reference evidence="10 11" key="1">
    <citation type="journal article" date="2016" name="Genome Biol. Evol.">
        <title>Gene Family Evolution Reflects Adaptation to Soil Environmental Stressors in the Genome of the Collembolan Orchesella cincta.</title>
        <authorList>
            <person name="Faddeeva-Vakhrusheva A."/>
            <person name="Derks M.F."/>
            <person name="Anvar S.Y."/>
            <person name="Agamennone V."/>
            <person name="Suring W."/>
            <person name="Smit S."/>
            <person name="van Straalen N.M."/>
            <person name="Roelofs D."/>
        </authorList>
    </citation>
    <scope>NUCLEOTIDE SEQUENCE [LARGE SCALE GENOMIC DNA]</scope>
    <source>
        <tissue evidence="10">Mixed pool</tissue>
    </source>
</reference>
<feature type="transmembrane region" description="Helical" evidence="8">
    <location>
        <begin position="172"/>
        <end position="191"/>
    </location>
</feature>
<keyword evidence="5" id="KW-0406">Ion transport</keyword>
<feature type="transmembrane region" description="Helical" evidence="8">
    <location>
        <begin position="386"/>
        <end position="405"/>
    </location>
</feature>
<dbReference type="Proteomes" id="UP000094527">
    <property type="component" value="Unassembled WGS sequence"/>
</dbReference>
<evidence type="ECO:0000256" key="4">
    <source>
        <dbReference type="ARBA" id="ARBA00022475"/>
    </source>
</evidence>
<feature type="transmembrane region" description="Helical" evidence="8">
    <location>
        <begin position="198"/>
        <end position="215"/>
    </location>
</feature>
<dbReference type="GO" id="GO:0005254">
    <property type="term" value="F:chloride channel activity"/>
    <property type="evidence" value="ECO:0007669"/>
    <property type="project" value="UniProtKB-ARBA"/>
</dbReference>
<accession>A0A1D2MEY6</accession>
<dbReference type="PRINTS" id="PR00253">
    <property type="entry name" value="GABAARECEPTR"/>
</dbReference>
<comment type="caution">
    <text evidence="10">The sequence shown here is derived from an EMBL/GenBank/DDBJ whole genome shotgun (WGS) entry which is preliminary data.</text>
</comment>
<keyword evidence="4" id="KW-1003">Cell membrane</keyword>
<dbReference type="GO" id="GO:0005886">
    <property type="term" value="C:plasma membrane"/>
    <property type="evidence" value="ECO:0007669"/>
    <property type="project" value="UniProtKB-SubCell"/>
</dbReference>
<keyword evidence="6" id="KW-0407">Ion channel</keyword>
<dbReference type="PANTHER" id="PTHR18945">
    <property type="entry name" value="NEUROTRANSMITTER GATED ION CHANNEL"/>
    <property type="match status" value="1"/>
</dbReference>
<evidence type="ECO:0000256" key="1">
    <source>
        <dbReference type="ARBA" id="ARBA00004141"/>
    </source>
</evidence>
<evidence type="ECO:0000256" key="5">
    <source>
        <dbReference type="ARBA" id="ARBA00023065"/>
    </source>
</evidence>
<dbReference type="GO" id="GO:0005230">
    <property type="term" value="F:extracellular ligand-gated monoatomic ion channel activity"/>
    <property type="evidence" value="ECO:0007669"/>
    <property type="project" value="InterPro"/>
</dbReference>
<dbReference type="OrthoDB" id="8175758at2759"/>
<dbReference type="InterPro" id="IPR036719">
    <property type="entry name" value="Neuro-gated_channel_TM_sf"/>
</dbReference>
<name>A0A1D2MEY6_ORCCI</name>
<dbReference type="GO" id="GO:0099095">
    <property type="term" value="F:ligand-gated monoatomic anion channel activity"/>
    <property type="evidence" value="ECO:0007669"/>
    <property type="project" value="UniProtKB-ARBA"/>
</dbReference>
<feature type="transmembrane region" description="Helical" evidence="8">
    <location>
        <begin position="230"/>
        <end position="252"/>
    </location>
</feature>
<evidence type="ECO:0000256" key="7">
    <source>
        <dbReference type="SAM" id="MobiDB-lite"/>
    </source>
</evidence>
<proteinExistence type="predicted"/>
<dbReference type="AlphaFoldDB" id="A0A1D2MEY6"/>